<name>A0A024FTR3_9STRA</name>
<dbReference type="AlphaFoldDB" id="A0A024FTR3"/>
<reference evidence="1 2" key="1">
    <citation type="submission" date="2012-05" db="EMBL/GenBank/DDBJ databases">
        <title>Recombination and specialization in a pathogen metapopulation.</title>
        <authorList>
            <person name="Gardiner A."/>
            <person name="Kemen E."/>
            <person name="Schultz-Larsen T."/>
            <person name="MacLean D."/>
            <person name="Van Oosterhout C."/>
            <person name="Jones J.D.G."/>
        </authorList>
    </citation>
    <scope>NUCLEOTIDE SEQUENCE [LARGE SCALE GENOMIC DNA]</scope>
    <source>
        <strain evidence="1 2">Ac Nc2</strain>
    </source>
</reference>
<organism evidence="1 2">
    <name type="scientific">Albugo candida</name>
    <dbReference type="NCBI Taxonomy" id="65357"/>
    <lineage>
        <taxon>Eukaryota</taxon>
        <taxon>Sar</taxon>
        <taxon>Stramenopiles</taxon>
        <taxon>Oomycota</taxon>
        <taxon>Peronosporomycetes</taxon>
        <taxon>Albuginales</taxon>
        <taxon>Albuginaceae</taxon>
        <taxon>Albugo</taxon>
    </lineage>
</organism>
<protein>
    <submittedName>
        <fullName evidence="1">Uncharacterized protein</fullName>
    </submittedName>
</protein>
<dbReference type="InParanoid" id="A0A024FTR3"/>
<comment type="caution">
    <text evidence="1">The sequence shown here is derived from an EMBL/GenBank/DDBJ whole genome shotgun (WGS) entry which is preliminary data.</text>
</comment>
<gene>
    <name evidence="1" type="ORF">BN9_102280</name>
</gene>
<dbReference type="Proteomes" id="UP000053237">
    <property type="component" value="Unassembled WGS sequence"/>
</dbReference>
<accession>A0A024FTR3</accession>
<proteinExistence type="predicted"/>
<keyword evidence="2" id="KW-1185">Reference proteome</keyword>
<evidence type="ECO:0000313" key="1">
    <source>
        <dbReference type="EMBL" id="CCI10485.1"/>
    </source>
</evidence>
<sequence length="102" mass="11642">MRYCRKTRIDSILKNGILKSSISHLFHILHINQSSGKLPNPAKIQSGFGKLSIHQSLFHILYYRFLSRIPSCLSDAGSGISFWLFKSDADKNYVVHSAFVWT</sequence>
<evidence type="ECO:0000313" key="2">
    <source>
        <dbReference type="Proteomes" id="UP000053237"/>
    </source>
</evidence>
<dbReference type="EMBL" id="CAIX01000264">
    <property type="protein sequence ID" value="CCI10485.1"/>
    <property type="molecule type" value="Genomic_DNA"/>
</dbReference>